<dbReference type="SUPFAM" id="SSF51735">
    <property type="entry name" value="NAD(P)-binding Rossmann-fold domains"/>
    <property type="match status" value="1"/>
</dbReference>
<keyword evidence="4" id="KW-1185">Reference proteome</keyword>
<evidence type="ECO:0000313" key="4">
    <source>
        <dbReference type="Proteomes" id="UP000552097"/>
    </source>
</evidence>
<dbReference type="InterPro" id="IPR036291">
    <property type="entry name" value="NAD(P)-bd_dom_sf"/>
</dbReference>
<sequence>MGSPSEPTRVLVTGVSGFTGRHVAAELIAAGHEVVGLAHVAGSGAPVPGVVVHRADLLDRDGLRSVVTQVQPDAVVHLAAVAFVAHGDADDLYRSNVVGTRNLLEAVSEAERQPRIVALASSANIYGNTTVEPIHEDVPPAPVNDYAVSKLAMEHMAKLWADKLPIAITRPFNYTGAGQDPKFLIPKIVDHFRRGERKIELGNTKVWRDFGDVRNVARYYRRLVEAAPAGSTLNLCSGVAHSLAEVLDMMASIAGYEIEVEVNPAFVRANEVVRLVGSRQRLVDTLGDDPVIPFAETLEWMYSA</sequence>
<accession>A0A7W9M4C3</accession>
<name>A0A7W9M4C3_9PSEU</name>
<proteinExistence type="inferred from homology"/>
<evidence type="ECO:0000256" key="1">
    <source>
        <dbReference type="ARBA" id="ARBA00007637"/>
    </source>
</evidence>
<gene>
    <name evidence="3" type="ORF">F4560_006719</name>
</gene>
<feature type="domain" description="NAD-dependent epimerase/dehydratase" evidence="2">
    <location>
        <begin position="10"/>
        <end position="235"/>
    </location>
</feature>
<dbReference type="Gene3D" id="3.40.50.720">
    <property type="entry name" value="NAD(P)-binding Rossmann-like Domain"/>
    <property type="match status" value="1"/>
</dbReference>
<dbReference type="RefSeq" id="WP_184926879.1">
    <property type="nucleotide sequence ID" value="NZ_JACHMO010000001.1"/>
</dbReference>
<organism evidence="3 4">
    <name type="scientific">Saccharothrix ecbatanensis</name>
    <dbReference type="NCBI Taxonomy" id="1105145"/>
    <lineage>
        <taxon>Bacteria</taxon>
        <taxon>Bacillati</taxon>
        <taxon>Actinomycetota</taxon>
        <taxon>Actinomycetes</taxon>
        <taxon>Pseudonocardiales</taxon>
        <taxon>Pseudonocardiaceae</taxon>
        <taxon>Saccharothrix</taxon>
    </lineage>
</organism>
<reference evidence="3 4" key="1">
    <citation type="submission" date="2020-08" db="EMBL/GenBank/DDBJ databases">
        <title>Sequencing the genomes of 1000 actinobacteria strains.</title>
        <authorList>
            <person name="Klenk H.-P."/>
        </authorList>
    </citation>
    <scope>NUCLEOTIDE SEQUENCE [LARGE SCALE GENOMIC DNA]</scope>
    <source>
        <strain evidence="3 4">DSM 45486</strain>
    </source>
</reference>
<comment type="caution">
    <text evidence="3">The sequence shown here is derived from an EMBL/GenBank/DDBJ whole genome shotgun (WGS) entry which is preliminary data.</text>
</comment>
<evidence type="ECO:0000259" key="2">
    <source>
        <dbReference type="Pfam" id="PF01370"/>
    </source>
</evidence>
<comment type="similarity">
    <text evidence="1">Belongs to the NAD(P)-dependent epimerase/dehydratase family.</text>
</comment>
<dbReference type="PANTHER" id="PTHR43000">
    <property type="entry name" value="DTDP-D-GLUCOSE 4,6-DEHYDRATASE-RELATED"/>
    <property type="match status" value="1"/>
</dbReference>
<dbReference type="AlphaFoldDB" id="A0A7W9M4C3"/>
<dbReference type="Pfam" id="PF01370">
    <property type="entry name" value="Epimerase"/>
    <property type="match status" value="1"/>
</dbReference>
<evidence type="ECO:0000313" key="3">
    <source>
        <dbReference type="EMBL" id="MBB5806951.1"/>
    </source>
</evidence>
<dbReference type="Proteomes" id="UP000552097">
    <property type="component" value="Unassembled WGS sequence"/>
</dbReference>
<dbReference type="Gene3D" id="3.90.25.10">
    <property type="entry name" value="UDP-galactose 4-epimerase, domain 1"/>
    <property type="match status" value="1"/>
</dbReference>
<protein>
    <submittedName>
        <fullName evidence="3">Nucleoside-diphosphate-sugar epimerase</fullName>
    </submittedName>
</protein>
<dbReference type="InterPro" id="IPR001509">
    <property type="entry name" value="Epimerase_deHydtase"/>
</dbReference>
<dbReference type="EMBL" id="JACHMO010000001">
    <property type="protein sequence ID" value="MBB5806951.1"/>
    <property type="molecule type" value="Genomic_DNA"/>
</dbReference>